<keyword evidence="5" id="KW-0547">Nucleotide-binding</keyword>
<evidence type="ECO:0000256" key="1">
    <source>
        <dbReference type="ARBA" id="ARBA00008894"/>
    </source>
</evidence>
<dbReference type="InterPro" id="IPR053031">
    <property type="entry name" value="Cuticle_assoc_protein"/>
</dbReference>
<keyword evidence="3" id="KW-0479">Metal-binding</keyword>
<dbReference type="EMBL" id="LT934114">
    <property type="protein sequence ID" value="VAH52039.1"/>
    <property type="molecule type" value="Genomic_DNA"/>
</dbReference>
<feature type="domain" description="BED-type" evidence="11">
    <location>
        <begin position="133"/>
        <end position="185"/>
    </location>
</feature>
<dbReference type="InterPro" id="IPR036236">
    <property type="entry name" value="Znf_C2H2_sf"/>
</dbReference>
<dbReference type="Pfam" id="PF02892">
    <property type="entry name" value="zf-BED"/>
    <property type="match status" value="1"/>
</dbReference>
<dbReference type="Pfam" id="PF18052">
    <property type="entry name" value="Rx_N"/>
    <property type="match status" value="1"/>
</dbReference>
<dbReference type="InterPro" id="IPR003656">
    <property type="entry name" value="Znf_BED"/>
</dbReference>
<dbReference type="Gramene" id="TRITD2Bv1G223450.1">
    <property type="protein sequence ID" value="TRITD2Bv1G223450.1"/>
    <property type="gene ID" value="TRITD2Bv1G223450"/>
</dbReference>
<dbReference type="AlphaFoldDB" id="A0A9R1RSJ5"/>
<dbReference type="GO" id="GO:0000166">
    <property type="term" value="F:nucleotide binding"/>
    <property type="evidence" value="ECO:0007669"/>
    <property type="project" value="UniProtKB-KW"/>
</dbReference>
<dbReference type="GO" id="GO:1990837">
    <property type="term" value="F:sequence-specific double-stranded DNA binding"/>
    <property type="evidence" value="ECO:0007669"/>
    <property type="project" value="TreeGrafter"/>
</dbReference>
<evidence type="ECO:0000256" key="7">
    <source>
        <dbReference type="ARBA" id="ARBA00022821"/>
    </source>
</evidence>
<dbReference type="GO" id="GO:0006357">
    <property type="term" value="P:regulation of transcription by RNA polymerase II"/>
    <property type="evidence" value="ECO:0007669"/>
    <property type="project" value="TreeGrafter"/>
</dbReference>
<keyword evidence="2" id="KW-0433">Leucine-rich repeat</keyword>
<dbReference type="GO" id="GO:0005634">
    <property type="term" value="C:nucleus"/>
    <property type="evidence" value="ECO:0007669"/>
    <property type="project" value="TreeGrafter"/>
</dbReference>
<dbReference type="Proteomes" id="UP000324705">
    <property type="component" value="Chromosome 2B"/>
</dbReference>
<dbReference type="GO" id="GO:0006952">
    <property type="term" value="P:defense response"/>
    <property type="evidence" value="ECO:0007669"/>
    <property type="project" value="UniProtKB-KW"/>
</dbReference>
<dbReference type="PROSITE" id="PS50808">
    <property type="entry name" value="ZF_BED"/>
    <property type="match status" value="1"/>
</dbReference>
<protein>
    <recommendedName>
        <fullName evidence="11">BED-type domain-containing protein</fullName>
    </recommendedName>
</protein>
<feature type="region of interest" description="Disordered" evidence="10">
    <location>
        <begin position="172"/>
        <end position="203"/>
    </location>
</feature>
<evidence type="ECO:0000256" key="2">
    <source>
        <dbReference type="ARBA" id="ARBA00022614"/>
    </source>
</evidence>
<dbReference type="Gene3D" id="1.20.5.4130">
    <property type="match status" value="1"/>
</dbReference>
<dbReference type="GO" id="GO:0008270">
    <property type="term" value="F:zinc ion binding"/>
    <property type="evidence" value="ECO:0007669"/>
    <property type="project" value="UniProtKB-KW"/>
</dbReference>
<accession>A0A9R1RSJ5</accession>
<sequence length="203" mass="22531">MEPAGDSSVEAAIAWLVQTILATLLMDKMEEWIRQVGLADDVERLQSEVERVDTVVAAVKGRAAGNRPLSRALARVKELLYDADDLIDELDYYRLQQQVEGVTSDDPDGMRGAERVDEISRGHVDTLNCSVGKLRSPVWEHFTITETTIDGKRSKAKCNYCGNDFNCETKTNGTSSMKKHLEKEHSVTCTKKPGAHPPNPSSR</sequence>
<evidence type="ECO:0000256" key="6">
    <source>
        <dbReference type="ARBA" id="ARBA00022771"/>
    </source>
</evidence>
<evidence type="ECO:0000313" key="13">
    <source>
        <dbReference type="Proteomes" id="UP000324705"/>
    </source>
</evidence>
<evidence type="ECO:0000256" key="4">
    <source>
        <dbReference type="ARBA" id="ARBA00022737"/>
    </source>
</evidence>
<dbReference type="SUPFAM" id="SSF57667">
    <property type="entry name" value="beta-beta-alpha zinc fingers"/>
    <property type="match status" value="1"/>
</dbReference>
<evidence type="ECO:0000259" key="11">
    <source>
        <dbReference type="PROSITE" id="PS50808"/>
    </source>
</evidence>
<evidence type="ECO:0000256" key="8">
    <source>
        <dbReference type="ARBA" id="ARBA00022833"/>
    </source>
</evidence>
<comment type="similarity">
    <text evidence="1">Belongs to the disease resistance NB-LRR family.</text>
</comment>
<dbReference type="PANTHER" id="PTHR34396:SF27">
    <property type="entry name" value="OS08G0208700 PROTEIN"/>
    <property type="match status" value="1"/>
</dbReference>
<proteinExistence type="inferred from homology"/>
<evidence type="ECO:0000256" key="10">
    <source>
        <dbReference type="SAM" id="MobiDB-lite"/>
    </source>
</evidence>
<organism evidence="12 13">
    <name type="scientific">Triticum turgidum subsp. durum</name>
    <name type="common">Durum wheat</name>
    <name type="synonym">Triticum durum</name>
    <dbReference type="NCBI Taxonomy" id="4567"/>
    <lineage>
        <taxon>Eukaryota</taxon>
        <taxon>Viridiplantae</taxon>
        <taxon>Streptophyta</taxon>
        <taxon>Embryophyta</taxon>
        <taxon>Tracheophyta</taxon>
        <taxon>Spermatophyta</taxon>
        <taxon>Magnoliopsida</taxon>
        <taxon>Liliopsida</taxon>
        <taxon>Poales</taxon>
        <taxon>Poaceae</taxon>
        <taxon>BOP clade</taxon>
        <taxon>Pooideae</taxon>
        <taxon>Triticodae</taxon>
        <taxon>Triticeae</taxon>
        <taxon>Triticinae</taxon>
        <taxon>Triticum</taxon>
    </lineage>
</organism>
<evidence type="ECO:0000256" key="5">
    <source>
        <dbReference type="ARBA" id="ARBA00022741"/>
    </source>
</evidence>
<reference evidence="12 13" key="1">
    <citation type="submission" date="2017-09" db="EMBL/GenBank/DDBJ databases">
        <authorList>
            <consortium name="International Durum Wheat Genome Sequencing Consortium (IDWGSC)"/>
            <person name="Milanesi L."/>
        </authorList>
    </citation>
    <scope>NUCLEOTIDE SEQUENCE [LARGE SCALE GENOMIC DNA]</scope>
    <source>
        <strain evidence="13">cv. Svevo</strain>
    </source>
</reference>
<keyword evidence="8" id="KW-0862">Zinc</keyword>
<dbReference type="InterPro" id="IPR041118">
    <property type="entry name" value="Rx_N"/>
</dbReference>
<dbReference type="PANTHER" id="PTHR34396">
    <property type="entry name" value="OS03G0264950 PROTEIN-RELATED"/>
    <property type="match status" value="1"/>
</dbReference>
<keyword evidence="4" id="KW-0677">Repeat</keyword>
<gene>
    <name evidence="12" type="ORF">TRITD_2Bv1G223450</name>
</gene>
<evidence type="ECO:0000256" key="9">
    <source>
        <dbReference type="PROSITE-ProRule" id="PRU00027"/>
    </source>
</evidence>
<name>A0A9R1RSJ5_TRITD</name>
<keyword evidence="7" id="KW-0611">Plant defense</keyword>
<keyword evidence="13" id="KW-1185">Reference proteome</keyword>
<evidence type="ECO:0000256" key="3">
    <source>
        <dbReference type="ARBA" id="ARBA00022723"/>
    </source>
</evidence>
<keyword evidence="6 9" id="KW-0863">Zinc-finger</keyword>
<dbReference type="SMART" id="SM00614">
    <property type="entry name" value="ZnF_BED"/>
    <property type="match status" value="1"/>
</dbReference>
<evidence type="ECO:0000313" key="12">
    <source>
        <dbReference type="EMBL" id="VAH52039.1"/>
    </source>
</evidence>